<comment type="caution">
    <text evidence="8">The sequence shown here is derived from an EMBL/GenBank/DDBJ whole genome shotgun (WGS) entry which is preliminary data.</text>
</comment>
<dbReference type="AlphaFoldDB" id="A0AAV4DIN5"/>
<evidence type="ECO:0000256" key="6">
    <source>
        <dbReference type="SAM" id="Phobius"/>
    </source>
</evidence>
<dbReference type="GO" id="GO:0005886">
    <property type="term" value="C:plasma membrane"/>
    <property type="evidence" value="ECO:0007669"/>
    <property type="project" value="TreeGrafter"/>
</dbReference>
<dbReference type="SMART" id="SM00409">
    <property type="entry name" value="IG"/>
    <property type="match status" value="1"/>
</dbReference>
<dbReference type="InterPro" id="IPR050541">
    <property type="entry name" value="LRR_TM_domain-containing"/>
</dbReference>
<dbReference type="SMART" id="SM00408">
    <property type="entry name" value="IGc2"/>
    <property type="match status" value="1"/>
</dbReference>
<dbReference type="InterPro" id="IPR013783">
    <property type="entry name" value="Ig-like_fold"/>
</dbReference>
<evidence type="ECO:0000313" key="9">
    <source>
        <dbReference type="Proteomes" id="UP000735302"/>
    </source>
</evidence>
<feature type="region of interest" description="Disordered" evidence="5">
    <location>
        <begin position="520"/>
        <end position="541"/>
    </location>
</feature>
<dbReference type="PROSITE" id="PS50835">
    <property type="entry name" value="IG_LIKE"/>
    <property type="match status" value="1"/>
</dbReference>
<evidence type="ECO:0000256" key="4">
    <source>
        <dbReference type="ARBA" id="ARBA00023157"/>
    </source>
</evidence>
<dbReference type="Pfam" id="PF13927">
    <property type="entry name" value="Ig_3"/>
    <property type="match status" value="1"/>
</dbReference>
<evidence type="ECO:0000256" key="5">
    <source>
        <dbReference type="SAM" id="MobiDB-lite"/>
    </source>
</evidence>
<feature type="region of interest" description="Disordered" evidence="5">
    <location>
        <begin position="925"/>
        <end position="948"/>
    </location>
</feature>
<dbReference type="InterPro" id="IPR036179">
    <property type="entry name" value="Ig-like_dom_sf"/>
</dbReference>
<dbReference type="Gene3D" id="2.60.40.10">
    <property type="entry name" value="Immunoglobulins"/>
    <property type="match status" value="1"/>
</dbReference>
<organism evidence="8 9">
    <name type="scientific">Plakobranchus ocellatus</name>
    <dbReference type="NCBI Taxonomy" id="259542"/>
    <lineage>
        <taxon>Eukaryota</taxon>
        <taxon>Metazoa</taxon>
        <taxon>Spiralia</taxon>
        <taxon>Lophotrochozoa</taxon>
        <taxon>Mollusca</taxon>
        <taxon>Gastropoda</taxon>
        <taxon>Heterobranchia</taxon>
        <taxon>Euthyneura</taxon>
        <taxon>Panpulmonata</taxon>
        <taxon>Sacoglossa</taxon>
        <taxon>Placobranchoidea</taxon>
        <taxon>Plakobranchidae</taxon>
        <taxon>Plakobranchus</taxon>
    </lineage>
</organism>
<dbReference type="InterPro" id="IPR003599">
    <property type="entry name" value="Ig_sub"/>
</dbReference>
<proteinExistence type="predicted"/>
<evidence type="ECO:0000313" key="8">
    <source>
        <dbReference type="EMBL" id="GFO44074.1"/>
    </source>
</evidence>
<feature type="transmembrane region" description="Helical" evidence="6">
    <location>
        <begin position="871"/>
        <end position="891"/>
    </location>
</feature>
<dbReference type="InterPro" id="IPR036116">
    <property type="entry name" value="FN3_sf"/>
</dbReference>
<dbReference type="SUPFAM" id="SSF49265">
    <property type="entry name" value="Fibronectin type III"/>
    <property type="match status" value="1"/>
</dbReference>
<feature type="region of interest" description="Disordered" evidence="5">
    <location>
        <begin position="773"/>
        <end position="792"/>
    </location>
</feature>
<dbReference type="PANTHER" id="PTHR24369:SF210">
    <property type="entry name" value="CHAOPTIN-RELATED"/>
    <property type="match status" value="1"/>
</dbReference>
<feature type="compositionally biased region" description="Basic and acidic residues" evidence="5">
    <location>
        <begin position="104"/>
        <end position="114"/>
    </location>
</feature>
<dbReference type="InterPro" id="IPR032675">
    <property type="entry name" value="LRR_dom_sf"/>
</dbReference>
<evidence type="ECO:0000259" key="7">
    <source>
        <dbReference type="PROSITE" id="PS50835"/>
    </source>
</evidence>
<reference evidence="8 9" key="1">
    <citation type="journal article" date="2021" name="Elife">
        <title>Chloroplast acquisition without the gene transfer in kleptoplastic sea slugs, Plakobranchus ocellatus.</title>
        <authorList>
            <person name="Maeda T."/>
            <person name="Takahashi S."/>
            <person name="Yoshida T."/>
            <person name="Shimamura S."/>
            <person name="Takaki Y."/>
            <person name="Nagai Y."/>
            <person name="Toyoda A."/>
            <person name="Suzuki Y."/>
            <person name="Arimoto A."/>
            <person name="Ishii H."/>
            <person name="Satoh N."/>
            <person name="Nishiyama T."/>
            <person name="Hasebe M."/>
            <person name="Maruyama T."/>
            <person name="Minagawa J."/>
            <person name="Obokata J."/>
            <person name="Shigenobu S."/>
        </authorList>
    </citation>
    <scope>NUCLEOTIDE SEQUENCE [LARGE SCALE GENOMIC DNA]</scope>
</reference>
<dbReference type="Gene3D" id="3.80.10.10">
    <property type="entry name" value="Ribonuclease Inhibitor"/>
    <property type="match status" value="2"/>
</dbReference>
<protein>
    <submittedName>
        <fullName evidence="8">Leucine-rich repeat neuronal protein 1</fullName>
    </submittedName>
</protein>
<dbReference type="PANTHER" id="PTHR24369">
    <property type="entry name" value="ANTIGEN BSP, PUTATIVE-RELATED"/>
    <property type="match status" value="1"/>
</dbReference>
<dbReference type="Proteomes" id="UP000735302">
    <property type="component" value="Unassembled WGS sequence"/>
</dbReference>
<sequence>MERSSLILSSRACDGSEVVWLGSRVIVSGSDLPLHRKGQTANHVPARLPRLWHDLTNGTMKRDRSLSGPKLSHTAVLVAALIALNMSPCTEAISLEGARLPHAADHGRQGERDGGNPSSPAWDGGVHADANEARPDRAPIVDCPTRCKCYYQPYRSTKLVGPLVTVNCSGQGLVEFPNGLPAQTQVLDMSRNEILNLTSLPRLLDLRVLDVSNNWLHYVDNRWLFEHVAQLSVLRLADNGLRKLQHGTFIGLSHLVELDISGNRLQGAELHAFADLRRLEVFRMDGNDLFHVERSWFLTMPALLDLRLSNNGLSTLDNATLRLDHLQHLDISSNRLRTLAPGALQGVQNLRLLNLSDNHLLREVPSEALRLVPLLDILLLDGLGLRRLATHAVSGLSAVELSLSYQPKLRAVGRAAFHNLTRLQTLQLHDCPRLAFLHPEAFSGVPRLRRLLIHNNALVAISERVVASLPLLGDLHVYHNPLRCDCNAYWLRKTLSDFSWRHYASVNRAAENTLFPNTSKGSEHFNSPLSSPSTPSASKSISSINLNPSGSSKIKMNKNQFSSIISQPGLVTCFFPDGASSLPLVQQPLQYFPELCPPLALSLFPPEINVSLGEPLDLECQGLGVPEPTVSWLLPHGGEINASTYAMRVRSTAEAEAPPSSINSNKFQGSKQYDKIKSQAQIKEGSTLHIPVARLKDNGTYRCRVISAQGQDFSSVQVRVQPKPLAFTELRVSDDYVTVVWEGAIPRSQMRDFQLFYRKVNNLNFHARTKETTESNGKLYNGEDAPVPGSERTRQDSFLEHQGEYKFVNLPGAQHTSTISGLEPLTDYEVCLVYRNVHPVQCRYLTTTDRDVARVVRTGAGIAVHVSKGQIGAGIGVALGALVLIWATLVFRRLRRRGRKSYQDYADPLREEKASIPLEGLISTSGVSGAPSTPLTSSRTALLTHSQI</sequence>
<dbReference type="SUPFAM" id="SSF48726">
    <property type="entry name" value="Immunoglobulin"/>
    <property type="match status" value="1"/>
</dbReference>
<feature type="compositionally biased region" description="Low complexity" evidence="5">
    <location>
        <begin position="527"/>
        <end position="541"/>
    </location>
</feature>
<dbReference type="SMART" id="SM00369">
    <property type="entry name" value="LRR_TYP"/>
    <property type="match status" value="9"/>
</dbReference>
<feature type="region of interest" description="Disordered" evidence="5">
    <location>
        <begin position="104"/>
        <end position="133"/>
    </location>
</feature>
<keyword evidence="6" id="KW-1133">Transmembrane helix</keyword>
<dbReference type="SUPFAM" id="SSF52058">
    <property type="entry name" value="L domain-like"/>
    <property type="match status" value="1"/>
</dbReference>
<gene>
    <name evidence="8" type="ORF">PoB_007057900</name>
</gene>
<accession>A0AAV4DIN5</accession>
<dbReference type="InterPro" id="IPR007110">
    <property type="entry name" value="Ig-like_dom"/>
</dbReference>
<keyword evidence="6" id="KW-0472">Membrane</keyword>
<keyword evidence="9" id="KW-1185">Reference proteome</keyword>
<keyword evidence="6" id="KW-0812">Transmembrane</keyword>
<name>A0AAV4DIN5_9GAST</name>
<evidence type="ECO:0000256" key="3">
    <source>
        <dbReference type="ARBA" id="ARBA00022737"/>
    </source>
</evidence>
<keyword evidence="3" id="KW-0677">Repeat</keyword>
<keyword evidence="2" id="KW-0732">Signal</keyword>
<keyword evidence="1" id="KW-0433">Leucine-rich repeat</keyword>
<evidence type="ECO:0000256" key="2">
    <source>
        <dbReference type="ARBA" id="ARBA00022729"/>
    </source>
</evidence>
<feature type="domain" description="Ig-like" evidence="7">
    <location>
        <begin position="597"/>
        <end position="721"/>
    </location>
</feature>
<dbReference type="Pfam" id="PF13855">
    <property type="entry name" value="LRR_8"/>
    <property type="match status" value="2"/>
</dbReference>
<dbReference type="InterPro" id="IPR001611">
    <property type="entry name" value="Leu-rich_rpt"/>
</dbReference>
<dbReference type="InterPro" id="IPR003591">
    <property type="entry name" value="Leu-rich_rpt_typical-subtyp"/>
</dbReference>
<dbReference type="EMBL" id="BLXT01007928">
    <property type="protein sequence ID" value="GFO44074.1"/>
    <property type="molecule type" value="Genomic_DNA"/>
</dbReference>
<keyword evidence="4" id="KW-1015">Disulfide bond</keyword>
<evidence type="ECO:0000256" key="1">
    <source>
        <dbReference type="ARBA" id="ARBA00022614"/>
    </source>
</evidence>
<dbReference type="InterPro" id="IPR003598">
    <property type="entry name" value="Ig_sub2"/>
</dbReference>